<dbReference type="Proteomes" id="UP000193498">
    <property type="component" value="Unassembled WGS sequence"/>
</dbReference>
<dbReference type="EMBL" id="MCFE01000015">
    <property type="protein sequence ID" value="ORY06618.1"/>
    <property type="molecule type" value="Genomic_DNA"/>
</dbReference>
<dbReference type="InParanoid" id="A0A1Y1Z8M8"/>
<feature type="region of interest" description="Disordered" evidence="1">
    <location>
        <begin position="1"/>
        <end position="47"/>
    </location>
</feature>
<name>A0A1Y1Z8M8_9FUNG</name>
<evidence type="ECO:0000256" key="1">
    <source>
        <dbReference type="SAM" id="MobiDB-lite"/>
    </source>
</evidence>
<organism evidence="2 3">
    <name type="scientific">Basidiobolus meristosporus CBS 931.73</name>
    <dbReference type="NCBI Taxonomy" id="1314790"/>
    <lineage>
        <taxon>Eukaryota</taxon>
        <taxon>Fungi</taxon>
        <taxon>Fungi incertae sedis</taxon>
        <taxon>Zoopagomycota</taxon>
        <taxon>Entomophthoromycotina</taxon>
        <taxon>Basidiobolomycetes</taxon>
        <taxon>Basidiobolales</taxon>
        <taxon>Basidiobolaceae</taxon>
        <taxon>Basidiobolus</taxon>
    </lineage>
</organism>
<evidence type="ECO:0000313" key="3">
    <source>
        <dbReference type="Proteomes" id="UP000193498"/>
    </source>
</evidence>
<keyword evidence="3" id="KW-1185">Reference proteome</keyword>
<gene>
    <name evidence="2" type="ORF">K493DRAFT_18631</name>
</gene>
<comment type="caution">
    <text evidence="2">The sequence shown here is derived from an EMBL/GenBank/DDBJ whole genome shotgun (WGS) entry which is preliminary data.</text>
</comment>
<accession>A0A1Y1Z8M8</accession>
<reference evidence="2 3" key="1">
    <citation type="submission" date="2016-07" db="EMBL/GenBank/DDBJ databases">
        <title>Pervasive Adenine N6-methylation of Active Genes in Fungi.</title>
        <authorList>
            <consortium name="DOE Joint Genome Institute"/>
            <person name="Mondo S.J."/>
            <person name="Dannebaum R.O."/>
            <person name="Kuo R.C."/>
            <person name="Labutti K."/>
            <person name="Haridas S."/>
            <person name="Kuo A."/>
            <person name="Salamov A."/>
            <person name="Ahrendt S.R."/>
            <person name="Lipzen A."/>
            <person name="Sullivan W."/>
            <person name="Andreopoulos W.B."/>
            <person name="Clum A."/>
            <person name="Lindquist E."/>
            <person name="Daum C."/>
            <person name="Ramamoorthy G.K."/>
            <person name="Gryganskyi A."/>
            <person name="Culley D."/>
            <person name="Magnuson J.K."/>
            <person name="James T.Y."/>
            <person name="O'Malley M.A."/>
            <person name="Stajich J.E."/>
            <person name="Spatafora J.W."/>
            <person name="Visel A."/>
            <person name="Grigoriev I.V."/>
        </authorList>
    </citation>
    <scope>NUCLEOTIDE SEQUENCE [LARGE SCALE GENOMIC DNA]</scope>
    <source>
        <strain evidence="2 3">CBS 931.73</strain>
    </source>
</reference>
<dbReference type="AlphaFoldDB" id="A0A1Y1Z8M8"/>
<feature type="compositionally biased region" description="Polar residues" evidence="1">
    <location>
        <begin position="1"/>
        <end position="19"/>
    </location>
</feature>
<protein>
    <submittedName>
        <fullName evidence="2">Uncharacterized protein</fullName>
    </submittedName>
</protein>
<proteinExistence type="predicted"/>
<evidence type="ECO:0000313" key="2">
    <source>
        <dbReference type="EMBL" id="ORY06618.1"/>
    </source>
</evidence>
<sequence length="63" mass="6625">MANQTLASASSQGGMNFGQSAAGMGDPGQASPHTSGPMAMQTGYNSKYFQHTIRGRWDDEDEG</sequence>